<dbReference type="InterPro" id="IPR050879">
    <property type="entry name" value="Acyltransferase_3"/>
</dbReference>
<dbReference type="GO" id="GO:0016020">
    <property type="term" value="C:membrane"/>
    <property type="evidence" value="ECO:0007669"/>
    <property type="project" value="TreeGrafter"/>
</dbReference>
<accession>A0A455U5B1</accession>
<evidence type="ECO:0000313" key="3">
    <source>
        <dbReference type="Proteomes" id="UP000320231"/>
    </source>
</evidence>
<keyword evidence="1" id="KW-0472">Membrane</keyword>
<reference evidence="2 3" key="1">
    <citation type="journal article" date="2019" name="Microbiol. Resour. Announc.">
        <title>Complete Genome Sequence of Halomonas sulfidaeris Strain Esulfide1 Isolated from a Metal Sulfide Rock at a Depth of 2,200 Meters, Obtained Using Nanopore Sequencing.</title>
        <authorList>
            <person name="Saito M."/>
            <person name="Nishigata A."/>
            <person name="Galipon J."/>
            <person name="Arakawa K."/>
        </authorList>
    </citation>
    <scope>NUCLEOTIDE SEQUENCE [LARGE SCALE GENOMIC DNA]</scope>
    <source>
        <strain evidence="2 3">ATCC BAA-803</strain>
    </source>
</reference>
<sequence length="147" mass="16864">MLCCLPFAWIWMVPSQFQDFSKALMAISLFSSNVLFWKQSGYFAPAAEENPLLHTWSLGVEEQFYIIFPVILLLLWRFGRRPVFYSVIALTALSLLAAEWGWRNAPSANFYLLPTRAWELVLARCALCCWQGVLLCPAPRSRLLGWG</sequence>
<keyword evidence="1" id="KW-0812">Transmembrane</keyword>
<evidence type="ECO:0008006" key="4">
    <source>
        <dbReference type="Google" id="ProtNLM"/>
    </source>
</evidence>
<dbReference type="PANTHER" id="PTHR23028:SF53">
    <property type="entry name" value="ACYL_TRANSF_3 DOMAIN-CONTAINING PROTEIN"/>
    <property type="match status" value="1"/>
</dbReference>
<name>A0A455U5B1_9GAMM</name>
<gene>
    <name evidence="2" type="ORF">HSBAA_00300</name>
</gene>
<evidence type="ECO:0000256" key="1">
    <source>
        <dbReference type="SAM" id="Phobius"/>
    </source>
</evidence>
<dbReference type="KEGG" id="hsr:HSBAA_00300"/>
<organism evidence="2 3">
    <name type="scientific">Vreelandella sulfidaeris</name>
    <dbReference type="NCBI Taxonomy" id="115553"/>
    <lineage>
        <taxon>Bacteria</taxon>
        <taxon>Pseudomonadati</taxon>
        <taxon>Pseudomonadota</taxon>
        <taxon>Gammaproteobacteria</taxon>
        <taxon>Oceanospirillales</taxon>
        <taxon>Halomonadaceae</taxon>
        <taxon>Vreelandella</taxon>
    </lineage>
</organism>
<dbReference type="GO" id="GO:0009103">
    <property type="term" value="P:lipopolysaccharide biosynthetic process"/>
    <property type="evidence" value="ECO:0007669"/>
    <property type="project" value="TreeGrafter"/>
</dbReference>
<feature type="transmembrane region" description="Helical" evidence="1">
    <location>
        <begin position="83"/>
        <end position="101"/>
    </location>
</feature>
<proteinExistence type="predicted"/>
<dbReference type="Proteomes" id="UP000320231">
    <property type="component" value="Chromosome"/>
</dbReference>
<protein>
    <recommendedName>
        <fullName evidence="4">Acyltransferase 3 domain-containing protein</fullName>
    </recommendedName>
</protein>
<evidence type="ECO:0000313" key="2">
    <source>
        <dbReference type="EMBL" id="BBI58724.1"/>
    </source>
</evidence>
<dbReference type="PANTHER" id="PTHR23028">
    <property type="entry name" value="ACETYLTRANSFERASE"/>
    <property type="match status" value="1"/>
</dbReference>
<dbReference type="EMBL" id="AP019514">
    <property type="protein sequence ID" value="BBI58724.1"/>
    <property type="molecule type" value="Genomic_DNA"/>
</dbReference>
<dbReference type="AlphaFoldDB" id="A0A455U5B1"/>
<feature type="transmembrane region" description="Helical" evidence="1">
    <location>
        <begin position="55"/>
        <end position="76"/>
    </location>
</feature>
<keyword evidence="1" id="KW-1133">Transmembrane helix</keyword>